<feature type="domain" description="C2H2-type" evidence="12">
    <location>
        <begin position="367"/>
        <end position="394"/>
    </location>
</feature>
<dbReference type="Pfam" id="PF21549">
    <property type="entry name" value="PRDM2_PR"/>
    <property type="match status" value="1"/>
</dbReference>
<keyword evidence="5" id="KW-0862">Zinc</keyword>
<dbReference type="PROSITE" id="PS50157">
    <property type="entry name" value="ZINC_FINGER_C2H2_2"/>
    <property type="match status" value="7"/>
</dbReference>
<proteinExistence type="predicted"/>
<dbReference type="InterPro" id="IPR013087">
    <property type="entry name" value="Znf_C2H2_type"/>
</dbReference>
<dbReference type="PANTHER" id="PTHR16515">
    <property type="entry name" value="PR DOMAIN ZINC FINGER PROTEIN"/>
    <property type="match status" value="1"/>
</dbReference>
<feature type="domain" description="C2H2-type" evidence="12">
    <location>
        <begin position="426"/>
        <end position="454"/>
    </location>
</feature>
<keyword evidence="7" id="KW-0238">DNA-binding</keyword>
<dbReference type="InterPro" id="IPR046341">
    <property type="entry name" value="SET_dom_sf"/>
</dbReference>
<dbReference type="PROSITE" id="PS50280">
    <property type="entry name" value="SET"/>
    <property type="match status" value="1"/>
</dbReference>
<dbReference type="Pfam" id="PF00096">
    <property type="entry name" value="zf-C2H2"/>
    <property type="match status" value="1"/>
</dbReference>
<reference evidence="14 15" key="1">
    <citation type="submission" date="2024-01" db="EMBL/GenBank/DDBJ databases">
        <title>The genome of the rayed Mediterranean limpet Patella caerulea (Linnaeus, 1758).</title>
        <authorList>
            <person name="Anh-Thu Weber A."/>
            <person name="Halstead-Nussloch G."/>
        </authorList>
    </citation>
    <scope>NUCLEOTIDE SEQUENCE [LARGE SCALE GENOMIC DNA]</scope>
    <source>
        <strain evidence="14">AATW-2023a</strain>
        <tissue evidence="14">Whole specimen</tissue>
    </source>
</reference>
<evidence type="ECO:0000256" key="6">
    <source>
        <dbReference type="ARBA" id="ARBA00023015"/>
    </source>
</evidence>
<dbReference type="EMBL" id="JAZGQO010000003">
    <property type="protein sequence ID" value="KAK6188597.1"/>
    <property type="molecule type" value="Genomic_DNA"/>
</dbReference>
<comment type="caution">
    <text evidence="14">The sequence shown here is derived from an EMBL/GenBank/DDBJ whole genome shotgun (WGS) entry which is preliminary data.</text>
</comment>
<keyword evidence="2" id="KW-0479">Metal-binding</keyword>
<dbReference type="SMART" id="SM00355">
    <property type="entry name" value="ZnF_C2H2"/>
    <property type="match status" value="7"/>
</dbReference>
<dbReference type="Gene3D" id="3.30.160.60">
    <property type="entry name" value="Classic Zinc Finger"/>
    <property type="match status" value="4"/>
</dbReference>
<organism evidence="14 15">
    <name type="scientific">Patella caerulea</name>
    <name type="common">Rayed Mediterranean limpet</name>
    <dbReference type="NCBI Taxonomy" id="87958"/>
    <lineage>
        <taxon>Eukaryota</taxon>
        <taxon>Metazoa</taxon>
        <taxon>Spiralia</taxon>
        <taxon>Lophotrochozoa</taxon>
        <taxon>Mollusca</taxon>
        <taxon>Gastropoda</taxon>
        <taxon>Patellogastropoda</taxon>
        <taxon>Patelloidea</taxon>
        <taxon>Patellidae</taxon>
        <taxon>Patella</taxon>
    </lineage>
</organism>
<dbReference type="Gene3D" id="2.170.270.10">
    <property type="entry name" value="SET domain"/>
    <property type="match status" value="1"/>
</dbReference>
<evidence type="ECO:0000256" key="8">
    <source>
        <dbReference type="ARBA" id="ARBA00023163"/>
    </source>
</evidence>
<keyword evidence="3" id="KW-0677">Repeat</keyword>
<evidence type="ECO:0000256" key="3">
    <source>
        <dbReference type="ARBA" id="ARBA00022737"/>
    </source>
</evidence>
<dbReference type="InterPro" id="IPR036236">
    <property type="entry name" value="Znf_C2H2_sf"/>
</dbReference>
<evidence type="ECO:0000256" key="10">
    <source>
        <dbReference type="PROSITE-ProRule" id="PRU00042"/>
    </source>
</evidence>
<evidence type="ECO:0000256" key="4">
    <source>
        <dbReference type="ARBA" id="ARBA00022771"/>
    </source>
</evidence>
<evidence type="ECO:0000313" key="14">
    <source>
        <dbReference type="EMBL" id="KAK6188597.1"/>
    </source>
</evidence>
<evidence type="ECO:0000256" key="7">
    <source>
        <dbReference type="ARBA" id="ARBA00023125"/>
    </source>
</evidence>
<dbReference type="SUPFAM" id="SSF57667">
    <property type="entry name" value="beta-beta-alpha zinc fingers"/>
    <property type="match status" value="4"/>
</dbReference>
<name>A0AAN8K5B6_PATCE</name>
<protein>
    <submittedName>
        <fullName evidence="14">Uncharacterized protein</fullName>
    </submittedName>
</protein>
<dbReference type="AlphaFoldDB" id="A0AAN8K5B6"/>
<keyword evidence="15" id="KW-1185">Reference proteome</keyword>
<dbReference type="InterPro" id="IPR001214">
    <property type="entry name" value="SET_dom"/>
</dbReference>
<keyword evidence="4 10" id="KW-0863">Zinc-finger</keyword>
<keyword evidence="8" id="KW-0804">Transcription</keyword>
<evidence type="ECO:0000256" key="2">
    <source>
        <dbReference type="ARBA" id="ARBA00022723"/>
    </source>
</evidence>
<keyword evidence="6" id="KW-0805">Transcription regulation</keyword>
<accession>A0AAN8K5B6</accession>
<feature type="domain" description="C2H2-type" evidence="12">
    <location>
        <begin position="309"/>
        <end position="336"/>
    </location>
</feature>
<evidence type="ECO:0000259" key="13">
    <source>
        <dbReference type="PROSITE" id="PS50280"/>
    </source>
</evidence>
<dbReference type="GO" id="GO:0010468">
    <property type="term" value="P:regulation of gene expression"/>
    <property type="evidence" value="ECO:0007669"/>
    <property type="project" value="TreeGrafter"/>
</dbReference>
<feature type="region of interest" description="Disordered" evidence="11">
    <location>
        <begin position="217"/>
        <end position="248"/>
    </location>
</feature>
<dbReference type="GO" id="GO:0005634">
    <property type="term" value="C:nucleus"/>
    <property type="evidence" value="ECO:0007669"/>
    <property type="project" value="UniProtKB-SubCell"/>
</dbReference>
<feature type="domain" description="C2H2-type" evidence="12">
    <location>
        <begin position="337"/>
        <end position="361"/>
    </location>
</feature>
<dbReference type="FunFam" id="3.30.160.60:FF:000065">
    <property type="entry name" value="B-cell CLL/lymphoma 6, member B"/>
    <property type="match status" value="1"/>
</dbReference>
<dbReference type="PROSITE" id="PS00028">
    <property type="entry name" value="ZINC_FINGER_C2H2_1"/>
    <property type="match status" value="7"/>
</dbReference>
<feature type="domain" description="C2H2-type" evidence="12">
    <location>
        <begin position="396"/>
        <end position="423"/>
    </location>
</feature>
<comment type="subcellular location">
    <subcellularLocation>
        <location evidence="1">Nucleus</location>
    </subcellularLocation>
</comment>
<dbReference type="PANTHER" id="PTHR16515:SF2">
    <property type="entry name" value="PR DOMAIN ZINC FINGER PROTEIN 4"/>
    <property type="match status" value="1"/>
</dbReference>
<evidence type="ECO:0000256" key="5">
    <source>
        <dbReference type="ARBA" id="ARBA00022833"/>
    </source>
</evidence>
<dbReference type="Proteomes" id="UP001347796">
    <property type="component" value="Unassembled WGS sequence"/>
</dbReference>
<evidence type="ECO:0000313" key="15">
    <source>
        <dbReference type="Proteomes" id="UP001347796"/>
    </source>
</evidence>
<evidence type="ECO:0000256" key="9">
    <source>
        <dbReference type="ARBA" id="ARBA00023242"/>
    </source>
</evidence>
<evidence type="ECO:0000256" key="11">
    <source>
        <dbReference type="SAM" id="MobiDB-lite"/>
    </source>
</evidence>
<keyword evidence="9" id="KW-0539">Nucleus</keyword>
<sequence>MTESTNNDDNNLENWCSECESGFPDYCPVHGGCNVVRDNRPPNKAYYTLPDILTIKPADKTCIGKCINGVFSNMAIKPRTQFGPVEAPRYPESRRKDKPDKFQLKVVDKNKVFNLRLKDERACNWMMFIRPACSLEQQNMVAILHDNNIYYITIKPITSNSELRVWYSRSYSEKISKNLLVEANSSTGSVCDNLPIFFTEIDKKMLLDDQGNDADHLDDIADDVNNGGDDGNDEDFSVEDVPKSRSRETRHRKEVVWEDPGEKMREFGKRKSKRRIRPKIVAPVEEEEDTKIKPKISKPKIKSPRKVRYVCQICEQGFRREDAFRVHVASHSGTMPFLCDFEGCNKGFKNKFLYIRHQVVHQDILKVRCPYCDKTFRRKDHLKNHLLIHDLNRTTWDCEICDKSYIREESFKFHQAMHQATDTDSLNCLICEECFKTKTDLISHLKDVHNRYQSITGKARTLKCPECDKMFLCNKDVKRHMVVHTKRKDYLCEFCSQVFGRKDHLSRHYKCAHPNGAASKLKAPKQLKSSVKSALKNREMTSEKADEKVDHDFVFNIPARDGTDQSDNSILQIPHQETHHGRFIPPSYEDVTSRPQNPPTRAQILQQTDSLSNSLANIADYSSQGVAGLLTGRLYTQPSPAILNSNNQTYNNSQFSIPDGRNFDTDHSYMLNSGRSFMGQTVSNVVPSIKNTELVWNSEEMKKREYETASYLQSFASGSALNNAMPLTTSGQTGHLSWDPVNNMNYVPVLQQLSVSSTNQPTHNMTNIT</sequence>
<feature type="domain" description="C2H2-type" evidence="12">
    <location>
        <begin position="462"/>
        <end position="489"/>
    </location>
</feature>
<feature type="domain" description="C2H2-type" evidence="12">
    <location>
        <begin position="490"/>
        <end position="518"/>
    </location>
</feature>
<evidence type="ECO:0000256" key="1">
    <source>
        <dbReference type="ARBA" id="ARBA00004123"/>
    </source>
</evidence>
<dbReference type="GO" id="GO:0008270">
    <property type="term" value="F:zinc ion binding"/>
    <property type="evidence" value="ECO:0007669"/>
    <property type="project" value="UniProtKB-KW"/>
</dbReference>
<feature type="domain" description="SET" evidence="13">
    <location>
        <begin position="41"/>
        <end position="168"/>
    </location>
</feature>
<dbReference type="InterPro" id="IPR050331">
    <property type="entry name" value="Zinc_finger"/>
</dbReference>
<evidence type="ECO:0000259" key="12">
    <source>
        <dbReference type="PROSITE" id="PS50157"/>
    </source>
</evidence>
<gene>
    <name evidence="14" type="ORF">SNE40_004742</name>
</gene>